<keyword evidence="1" id="KW-1133">Transmembrane helix</keyword>
<keyword evidence="1" id="KW-0812">Transmembrane</keyword>
<dbReference type="AlphaFoldDB" id="V6LXY7"/>
<reference evidence="2" key="1">
    <citation type="journal article" date="2014" name="PLoS Genet.">
        <title>The Genome of Spironucleus salmonicida Highlights a Fish Pathogen Adapted to Fluctuating Environments.</title>
        <authorList>
            <person name="Xu F."/>
            <person name="Jerlstrom-Hultqvist J."/>
            <person name="Einarsson E."/>
            <person name="Astvaldsson A."/>
            <person name="Svard S.G."/>
            <person name="Andersson J.O."/>
        </authorList>
    </citation>
    <scope>NUCLEOTIDE SEQUENCE</scope>
</reference>
<name>V6LXY7_9EUKA</name>
<organism evidence="2">
    <name type="scientific">Spironucleus salmonicida</name>
    <dbReference type="NCBI Taxonomy" id="348837"/>
    <lineage>
        <taxon>Eukaryota</taxon>
        <taxon>Metamonada</taxon>
        <taxon>Diplomonadida</taxon>
        <taxon>Hexamitidae</taxon>
        <taxon>Hexamitinae</taxon>
        <taxon>Spironucleus</taxon>
    </lineage>
</organism>
<protein>
    <submittedName>
        <fullName evidence="2">Uncharacterized protein</fullName>
    </submittedName>
</protein>
<keyword evidence="1" id="KW-0472">Membrane</keyword>
<proteinExistence type="predicted"/>
<dbReference type="EMBL" id="KI545951">
    <property type="protein sequence ID" value="EST49425.1"/>
    <property type="molecule type" value="Genomic_DNA"/>
</dbReference>
<feature type="transmembrane region" description="Helical" evidence="1">
    <location>
        <begin position="20"/>
        <end position="39"/>
    </location>
</feature>
<accession>V6LXY7</accession>
<evidence type="ECO:0000313" key="2">
    <source>
        <dbReference type="EMBL" id="EST49425.1"/>
    </source>
</evidence>
<gene>
    <name evidence="2" type="ORF">SS50377_10255</name>
</gene>
<sequence>MATANQHIEALERHEARQRMASHALLAVFLCFLVTGLVLRARGSAQLPGLEALLAPDLAAITATRQADELRRALGAVLLEEPEVPFYTTLHGTPVFVGADGLLRGVTFK</sequence>
<evidence type="ECO:0000256" key="1">
    <source>
        <dbReference type="SAM" id="Phobius"/>
    </source>
</evidence>